<organism evidence="1">
    <name type="scientific">Trypanosoma congolense (strain IL3000)</name>
    <dbReference type="NCBI Taxonomy" id="1068625"/>
    <lineage>
        <taxon>Eukaryota</taxon>
        <taxon>Discoba</taxon>
        <taxon>Euglenozoa</taxon>
        <taxon>Kinetoplastea</taxon>
        <taxon>Metakinetoplastina</taxon>
        <taxon>Trypanosomatida</taxon>
        <taxon>Trypanosomatidae</taxon>
        <taxon>Trypanosoma</taxon>
        <taxon>Nannomonas</taxon>
    </lineage>
</organism>
<protein>
    <submittedName>
        <fullName evidence="1">Uncharacterized protein</fullName>
    </submittedName>
</protein>
<accession>G0UT11</accession>
<sequence length="124" mass="13366">MQLESVLLDNRPVGARELLDLRANMKLINTVQEAAVTSTSSGRRTPGTTFGSARIYSLSTNCTYGGTVRSLGLLLALALIALATFRRATLFYCLLVNGSCNIIPSLLVDPLPNETYAPVRAFCL</sequence>
<name>G0UT11_TRYCI</name>
<dbReference type="EMBL" id="HE575321">
    <property type="protein sequence ID" value="CCC92524.1"/>
    <property type="molecule type" value="Genomic_DNA"/>
</dbReference>
<reference evidence="1" key="1">
    <citation type="journal article" date="2012" name="Proc. Natl. Acad. Sci. U.S.A.">
        <title>Antigenic diversity is generated by distinct evolutionary mechanisms in African trypanosome species.</title>
        <authorList>
            <person name="Jackson A.P."/>
            <person name="Berry A."/>
            <person name="Aslett M."/>
            <person name="Allison H.C."/>
            <person name="Burton P."/>
            <person name="Vavrova-Anderson J."/>
            <person name="Brown R."/>
            <person name="Browne H."/>
            <person name="Corton N."/>
            <person name="Hauser H."/>
            <person name="Gamble J."/>
            <person name="Gilderthorp R."/>
            <person name="Marcello L."/>
            <person name="McQuillan J."/>
            <person name="Otto T.D."/>
            <person name="Quail M.A."/>
            <person name="Sanders M.J."/>
            <person name="van Tonder A."/>
            <person name="Ginger M.L."/>
            <person name="Field M.C."/>
            <person name="Barry J.D."/>
            <person name="Hertz-Fowler C."/>
            <person name="Berriman M."/>
        </authorList>
    </citation>
    <scope>NUCLEOTIDE SEQUENCE</scope>
    <source>
        <strain evidence="1">IL3000</strain>
    </source>
</reference>
<evidence type="ECO:0000313" key="1">
    <source>
        <dbReference type="EMBL" id="CCC92524.1"/>
    </source>
</evidence>
<proteinExistence type="predicted"/>
<dbReference type="AlphaFoldDB" id="G0UT11"/>
<gene>
    <name evidence="1" type="ORF">TCIL3000_8_7530</name>
</gene>